<protein>
    <submittedName>
        <fullName evidence="3">Iron dicitrate transport regulator FecR</fullName>
    </submittedName>
</protein>
<dbReference type="Gene3D" id="3.55.50.30">
    <property type="match status" value="1"/>
</dbReference>
<dbReference type="Pfam" id="PF04773">
    <property type="entry name" value="FecR"/>
    <property type="match status" value="1"/>
</dbReference>
<dbReference type="AlphaFoldDB" id="A0A085ZDZ9"/>
<dbReference type="PANTHER" id="PTHR30273:SF2">
    <property type="entry name" value="PROTEIN FECR"/>
    <property type="match status" value="1"/>
</dbReference>
<dbReference type="Pfam" id="PF16344">
    <property type="entry name" value="FecR_C"/>
    <property type="match status" value="1"/>
</dbReference>
<dbReference type="OrthoDB" id="649666at2"/>
<dbReference type="InterPro" id="IPR006860">
    <property type="entry name" value="FecR"/>
</dbReference>
<gene>
    <name evidence="3" type="ORF">IW19_23650</name>
</gene>
<dbReference type="FunFam" id="2.60.120.1440:FF:000001">
    <property type="entry name" value="Putative anti-sigma factor"/>
    <property type="match status" value="1"/>
</dbReference>
<dbReference type="PIRSF" id="PIRSF018266">
    <property type="entry name" value="FecR"/>
    <property type="match status" value="1"/>
</dbReference>
<dbReference type="InterPro" id="IPR032508">
    <property type="entry name" value="FecR_C"/>
</dbReference>
<dbReference type="Gene3D" id="2.60.120.1440">
    <property type="match status" value="1"/>
</dbReference>
<organism evidence="3 4">
    <name type="scientific">Flavobacterium reichenbachii</name>
    <dbReference type="NCBI Taxonomy" id="362418"/>
    <lineage>
        <taxon>Bacteria</taxon>
        <taxon>Pseudomonadati</taxon>
        <taxon>Bacteroidota</taxon>
        <taxon>Flavobacteriia</taxon>
        <taxon>Flavobacteriales</taxon>
        <taxon>Flavobacteriaceae</taxon>
        <taxon>Flavobacterium</taxon>
    </lineage>
</organism>
<accession>A0A085ZDZ9</accession>
<dbReference type="eggNOG" id="COG3712">
    <property type="taxonomic scope" value="Bacteria"/>
</dbReference>
<proteinExistence type="predicted"/>
<comment type="caution">
    <text evidence="3">The sequence shown here is derived from an EMBL/GenBank/DDBJ whole genome shotgun (WGS) entry which is preliminary data.</text>
</comment>
<dbReference type="InterPro" id="IPR012373">
    <property type="entry name" value="Ferrdict_sens_TM"/>
</dbReference>
<feature type="domain" description="Protein FecR C-terminal" evidence="2">
    <location>
        <begin position="310"/>
        <end position="377"/>
    </location>
</feature>
<evidence type="ECO:0000313" key="4">
    <source>
        <dbReference type="Proteomes" id="UP000028715"/>
    </source>
</evidence>
<name>A0A085ZDZ9_9FLAO</name>
<dbReference type="EMBL" id="JPRL01000004">
    <property type="protein sequence ID" value="KFF02663.1"/>
    <property type="molecule type" value="Genomic_DNA"/>
</dbReference>
<dbReference type="RefSeq" id="WP_035689990.1">
    <property type="nucleotide sequence ID" value="NZ_JPRL01000004.1"/>
</dbReference>
<dbReference type="Proteomes" id="UP000028715">
    <property type="component" value="Unassembled WGS sequence"/>
</dbReference>
<sequence length="379" mass="42041">MNETEILALLKKYQNNTLSDADRDKLDAWYLHKASTTNTQLSEYELEDSYQHLKSKLPLQQETRVISLWPRIAVAASIVLLLGTGIFYFTTPKEQTIQVAAKQQDIAPGGNRGILTLSNGKQIVLSSISAQDTIANEGEKQEVTIKMNADGVITYVINPDAAASKEDVNSFNTLSTPTGGQYNIVLADGTKVYLNAVSSVKYPTQFNGNQRIVELEGEAYFEVAKDKSKPFIVKSGSQSIEVLGTHFNVHAYNNEAVVKTTLLEGSVAVTYKNQKAVLKPGQQSNVAENSNKIAIREVDTEAAVAWKNGRFKFDNADLKSVMKQLERWYGIKVEYRGDVSDVRFNGGTFRNKNLSEVLKVLELSNIKFKVEGKTIIVYP</sequence>
<reference evidence="3 4" key="1">
    <citation type="submission" date="2014-07" db="EMBL/GenBank/DDBJ databases">
        <title>Genome of Flavobacterium reichenbachii LMG 25512.</title>
        <authorList>
            <person name="Stropko S.J."/>
            <person name="Pipes S.E."/>
            <person name="Newman J.D."/>
        </authorList>
    </citation>
    <scope>NUCLEOTIDE SEQUENCE [LARGE SCALE GENOMIC DNA]</scope>
    <source>
        <strain evidence="3 4">LMG 25512</strain>
    </source>
</reference>
<dbReference type="STRING" id="362418.IW19_23650"/>
<keyword evidence="4" id="KW-1185">Reference proteome</keyword>
<dbReference type="GO" id="GO:0016989">
    <property type="term" value="F:sigma factor antagonist activity"/>
    <property type="evidence" value="ECO:0007669"/>
    <property type="project" value="TreeGrafter"/>
</dbReference>
<feature type="domain" description="FecR protein" evidence="1">
    <location>
        <begin position="173"/>
        <end position="267"/>
    </location>
</feature>
<evidence type="ECO:0000259" key="1">
    <source>
        <dbReference type="Pfam" id="PF04773"/>
    </source>
</evidence>
<evidence type="ECO:0000313" key="3">
    <source>
        <dbReference type="EMBL" id="KFF02663.1"/>
    </source>
</evidence>
<dbReference type="PANTHER" id="PTHR30273">
    <property type="entry name" value="PERIPLASMIC SIGNAL SENSOR AND SIGMA FACTOR ACTIVATOR FECR-RELATED"/>
    <property type="match status" value="1"/>
</dbReference>
<evidence type="ECO:0000259" key="2">
    <source>
        <dbReference type="Pfam" id="PF16344"/>
    </source>
</evidence>